<accession>A0ABT6FJY6</accession>
<comment type="caution">
    <text evidence="3">The sequence shown here is derived from an EMBL/GenBank/DDBJ whole genome shotgun (WGS) entry which is preliminary data.</text>
</comment>
<feature type="domain" description="NAD(P)-binding" evidence="2">
    <location>
        <begin position="4"/>
        <end position="170"/>
    </location>
</feature>
<keyword evidence="1" id="KW-0521">NADP</keyword>
<organism evidence="3 4">
    <name type="scientific">Paludisphaera mucosa</name>
    <dbReference type="NCBI Taxonomy" id="3030827"/>
    <lineage>
        <taxon>Bacteria</taxon>
        <taxon>Pseudomonadati</taxon>
        <taxon>Planctomycetota</taxon>
        <taxon>Planctomycetia</taxon>
        <taxon>Isosphaerales</taxon>
        <taxon>Isosphaeraceae</taxon>
        <taxon>Paludisphaera</taxon>
    </lineage>
</organism>
<dbReference type="InterPro" id="IPR036291">
    <property type="entry name" value="NAD(P)-bd_dom_sf"/>
</dbReference>
<proteinExistence type="predicted"/>
<dbReference type="PANTHER" id="PTHR42748:SF3">
    <property type="entry name" value="BLL4366 PROTEIN"/>
    <property type="match status" value="1"/>
</dbReference>
<protein>
    <submittedName>
        <fullName evidence="3">SDR family oxidoreductase</fullName>
    </submittedName>
</protein>
<dbReference type="InterPro" id="IPR051164">
    <property type="entry name" value="NmrA-like_oxidored"/>
</dbReference>
<keyword evidence="4" id="KW-1185">Reference proteome</keyword>
<dbReference type="EMBL" id="JARRAG010000002">
    <property type="protein sequence ID" value="MDG3007864.1"/>
    <property type="molecule type" value="Genomic_DNA"/>
</dbReference>
<name>A0ABT6FJY6_9BACT</name>
<gene>
    <name evidence="3" type="ORF">PZE19_29215</name>
</gene>
<dbReference type="SUPFAM" id="SSF51735">
    <property type="entry name" value="NAD(P)-binding Rossmann-fold domains"/>
    <property type="match status" value="1"/>
</dbReference>
<dbReference type="PANTHER" id="PTHR42748">
    <property type="entry name" value="NITROGEN METABOLITE REPRESSION PROTEIN NMRA FAMILY MEMBER"/>
    <property type="match status" value="1"/>
</dbReference>
<dbReference type="Pfam" id="PF13460">
    <property type="entry name" value="NAD_binding_10"/>
    <property type="match status" value="1"/>
</dbReference>
<dbReference type="InterPro" id="IPR016040">
    <property type="entry name" value="NAD(P)-bd_dom"/>
</dbReference>
<dbReference type="Proteomes" id="UP001216907">
    <property type="component" value="Unassembled WGS sequence"/>
</dbReference>
<reference evidence="3 4" key="1">
    <citation type="submission" date="2023-03" db="EMBL/GenBank/DDBJ databases">
        <title>Paludisphaera mucosa sp. nov. a novel planctomycete from northern fen.</title>
        <authorList>
            <person name="Ivanova A."/>
        </authorList>
    </citation>
    <scope>NUCLEOTIDE SEQUENCE [LARGE SCALE GENOMIC DNA]</scope>
    <source>
        <strain evidence="3 4">Pla2</strain>
    </source>
</reference>
<dbReference type="Gene3D" id="3.40.50.720">
    <property type="entry name" value="NAD(P)-binding Rossmann-like Domain"/>
    <property type="match status" value="1"/>
</dbReference>
<evidence type="ECO:0000313" key="4">
    <source>
        <dbReference type="Proteomes" id="UP001216907"/>
    </source>
</evidence>
<evidence type="ECO:0000256" key="1">
    <source>
        <dbReference type="ARBA" id="ARBA00022857"/>
    </source>
</evidence>
<evidence type="ECO:0000313" key="3">
    <source>
        <dbReference type="EMBL" id="MDG3007864.1"/>
    </source>
</evidence>
<sequence>MVIGGSGLIGSKLVKILRQGGHEVVAASPSSGVDARTGEGLAGALAGAAVVVDVANSPSFEDRAVLEFFETTGRNLLAAEAVAGVGHHVALSVVGADRLPASGYLRAKVAQEDLIRASAIPYTILRATQFFEFAGGIAQSADDGGTIRLPHAHVQPIASDDVAAALAEVAVAAPRNGVVELAGPEPIPLDDLIRRYLEARRDPREVATDAHARYFGAELDDRSLTPGDGPILGATRFDEWLARSAS</sequence>
<evidence type="ECO:0000259" key="2">
    <source>
        <dbReference type="Pfam" id="PF13460"/>
    </source>
</evidence>